<organism evidence="1 2">
    <name type="scientific">Sphagnum magellanicum</name>
    <dbReference type="NCBI Taxonomy" id="128215"/>
    <lineage>
        <taxon>Eukaryota</taxon>
        <taxon>Viridiplantae</taxon>
        <taxon>Streptophyta</taxon>
        <taxon>Embryophyta</taxon>
        <taxon>Bryophyta</taxon>
        <taxon>Sphagnophytina</taxon>
        <taxon>Sphagnopsida</taxon>
        <taxon>Sphagnales</taxon>
        <taxon>Sphagnaceae</taxon>
        <taxon>Sphagnum</taxon>
    </lineage>
</organism>
<dbReference type="Proteomes" id="UP000828922">
    <property type="component" value="Linkage Group LG07"/>
</dbReference>
<sequence length="493" mass="54534">MAPAQVVMMNSEIPLLPAGGALPAGPQPMDGLQSNAPPPFLTKTYDMVDDAATETIVSWSKGNNSFVVWNPPEFCQDLLPKYFKHNNFSSFVRQLNTYGFRKVDPDRWEFANEGFLRGQRELLRGIHRRKPAAHFQQQQQAAADGALGPCVQVGRLGLEKEIEMLKRDKSLLMLELVRLRQEQQNTERELQVMGERLKATEQRQQQIMAFLAKAVQTPGFLAHLVEQNENNKCMAASARKKRRLPKEEDEGEVEDFVGHSTPTDNQIITLQNNGEVVGCIMQLLNPSDDLSLTIDNSYLDSLLQDYTSALPGSEGNSLNRHSGVTLTDLSTGLAENLQSDPALTDLRNNEGIVQLPQSPTSDIARLAGGENLEQGNGSSQSGTRDSIDSNIESIDLNGRVPGVSTEVEEVSSSINSPTVVPSANDVFWEQYLTEEPENPAANQDSVAHHPRETKNRAWEYTRDSIGSFRDAAKVPQARNFWDKKPSVSLVSPG</sequence>
<name>A0ACB8HLD2_9BRYO</name>
<keyword evidence="2" id="KW-1185">Reference proteome</keyword>
<evidence type="ECO:0000313" key="1">
    <source>
        <dbReference type="EMBL" id="KAH9557015.1"/>
    </source>
</evidence>
<accession>A0ACB8HLD2</accession>
<gene>
    <name evidence="1" type="ORF">CY35_07G063700</name>
</gene>
<protein>
    <submittedName>
        <fullName evidence="1">Uncharacterized protein</fullName>
    </submittedName>
</protein>
<reference evidence="2" key="1">
    <citation type="journal article" date="2022" name="New Phytol.">
        <title>Phylogenomic structure and speciation in an emerging model: the Sphagnum magellanicum complex (Bryophyta).</title>
        <authorList>
            <person name="Shaw A.J."/>
            <person name="Piatkowski B."/>
            <person name="Duffy A.M."/>
            <person name="Aguero B."/>
            <person name="Imwattana K."/>
            <person name="Nieto-Lugilde M."/>
            <person name="Healey A."/>
            <person name="Weston D.J."/>
            <person name="Patel M.N."/>
            <person name="Schmutz J."/>
            <person name="Grimwood J."/>
            <person name="Yavitt J.B."/>
            <person name="Hassel K."/>
            <person name="Stenoien H.K."/>
            <person name="Flatberg K.I."/>
            <person name="Bickford C.P."/>
            <person name="Hicks K.A."/>
        </authorList>
    </citation>
    <scope>NUCLEOTIDE SEQUENCE [LARGE SCALE GENOMIC DNA]</scope>
</reference>
<proteinExistence type="predicted"/>
<evidence type="ECO:0000313" key="2">
    <source>
        <dbReference type="Proteomes" id="UP000828922"/>
    </source>
</evidence>
<dbReference type="EMBL" id="CM038913">
    <property type="protein sequence ID" value="KAH9557015.1"/>
    <property type="molecule type" value="Genomic_DNA"/>
</dbReference>
<comment type="caution">
    <text evidence="1">The sequence shown here is derived from an EMBL/GenBank/DDBJ whole genome shotgun (WGS) entry which is preliminary data.</text>
</comment>